<proteinExistence type="predicted"/>
<feature type="compositionally biased region" description="Low complexity" evidence="1">
    <location>
        <begin position="84"/>
        <end position="100"/>
    </location>
</feature>
<name>A0AAD7FBM0_MYCRO</name>
<gene>
    <name evidence="2" type="ORF">B0H17DRAFT_1220655</name>
</gene>
<keyword evidence="3" id="KW-1185">Reference proteome</keyword>
<feature type="region of interest" description="Disordered" evidence="1">
    <location>
        <begin position="131"/>
        <end position="151"/>
    </location>
</feature>
<dbReference type="Proteomes" id="UP001221757">
    <property type="component" value="Unassembled WGS sequence"/>
</dbReference>
<evidence type="ECO:0000313" key="2">
    <source>
        <dbReference type="EMBL" id="KAJ7614214.1"/>
    </source>
</evidence>
<evidence type="ECO:0000256" key="1">
    <source>
        <dbReference type="SAM" id="MobiDB-lite"/>
    </source>
</evidence>
<reference evidence="2" key="1">
    <citation type="submission" date="2023-03" db="EMBL/GenBank/DDBJ databases">
        <title>Massive genome expansion in bonnet fungi (Mycena s.s.) driven by repeated elements and novel gene families across ecological guilds.</title>
        <authorList>
            <consortium name="Lawrence Berkeley National Laboratory"/>
            <person name="Harder C.B."/>
            <person name="Miyauchi S."/>
            <person name="Viragh M."/>
            <person name="Kuo A."/>
            <person name="Thoen E."/>
            <person name="Andreopoulos B."/>
            <person name="Lu D."/>
            <person name="Skrede I."/>
            <person name="Drula E."/>
            <person name="Henrissat B."/>
            <person name="Morin E."/>
            <person name="Kohler A."/>
            <person name="Barry K."/>
            <person name="LaButti K."/>
            <person name="Morin E."/>
            <person name="Salamov A."/>
            <person name="Lipzen A."/>
            <person name="Mereny Z."/>
            <person name="Hegedus B."/>
            <person name="Baldrian P."/>
            <person name="Stursova M."/>
            <person name="Weitz H."/>
            <person name="Taylor A."/>
            <person name="Grigoriev I.V."/>
            <person name="Nagy L.G."/>
            <person name="Martin F."/>
            <person name="Kauserud H."/>
        </authorList>
    </citation>
    <scope>NUCLEOTIDE SEQUENCE</scope>
    <source>
        <strain evidence="2">CBHHK067</strain>
    </source>
</reference>
<feature type="region of interest" description="Disordered" evidence="1">
    <location>
        <begin position="82"/>
        <end position="102"/>
    </location>
</feature>
<feature type="compositionally biased region" description="Pro residues" evidence="1">
    <location>
        <begin position="137"/>
        <end position="146"/>
    </location>
</feature>
<dbReference type="EMBL" id="JARKIE010000875">
    <property type="protein sequence ID" value="KAJ7614214.1"/>
    <property type="molecule type" value="Genomic_DNA"/>
</dbReference>
<sequence>MDHLVLIFPNELTFTPRAIRNYEQHFDAAPAFAAPVQFPPYFTSVYPDQEVCIFNGHRAPSSVPCEYPSACTIQSHRLTRNPFSQSWPSSTRSASPSLSPVTPPSSPMVAFSHLALARSWPMPDSVYQSELSSPISPASPAPPAPPLSSAGQQALVPTFSVDNAFDALNSVLGDPTLRSFAQFSLGSQLLNHTPSGDDVLPVLDSGHWTYRVRPSICFHMEDAFDRIADFIHCAANDHNPYFAGGRPDIPTSIPTASLEELGTRIPGASLFRMYHARMQDRRFPNIDSALEFIHTAKRVYNYYIHWIANAIRMSTEFGYHSSWNWGAPFGMSVTEFIHRITRHFFYGGYRSLQRLMAHQLLRTNMEFACAELLTVDEDIRLLVISRSDHTYVAMWPLAEPAVDLGDLFVGAYLHAHQLTVDTLHDIFESNEPSVPISLD</sequence>
<protein>
    <submittedName>
        <fullName evidence="2">Uncharacterized protein</fullName>
    </submittedName>
</protein>
<accession>A0AAD7FBM0</accession>
<comment type="caution">
    <text evidence="2">The sequence shown here is derived from an EMBL/GenBank/DDBJ whole genome shotgun (WGS) entry which is preliminary data.</text>
</comment>
<evidence type="ECO:0000313" key="3">
    <source>
        <dbReference type="Proteomes" id="UP001221757"/>
    </source>
</evidence>
<organism evidence="2 3">
    <name type="scientific">Mycena rosella</name>
    <name type="common">Pink bonnet</name>
    <name type="synonym">Agaricus rosellus</name>
    <dbReference type="NCBI Taxonomy" id="1033263"/>
    <lineage>
        <taxon>Eukaryota</taxon>
        <taxon>Fungi</taxon>
        <taxon>Dikarya</taxon>
        <taxon>Basidiomycota</taxon>
        <taxon>Agaricomycotina</taxon>
        <taxon>Agaricomycetes</taxon>
        <taxon>Agaricomycetidae</taxon>
        <taxon>Agaricales</taxon>
        <taxon>Marasmiineae</taxon>
        <taxon>Mycenaceae</taxon>
        <taxon>Mycena</taxon>
    </lineage>
</organism>
<dbReference type="AlphaFoldDB" id="A0AAD7FBM0"/>